<feature type="region of interest" description="Disordered" evidence="4">
    <location>
        <begin position="1"/>
        <end position="30"/>
    </location>
</feature>
<accession>A0A811JX53</accession>
<dbReference type="SMART" id="SM00054">
    <property type="entry name" value="EFh"/>
    <property type="match status" value="4"/>
</dbReference>
<dbReference type="Gene3D" id="1.10.238.10">
    <property type="entry name" value="EF-hand"/>
    <property type="match status" value="2"/>
</dbReference>
<dbReference type="Proteomes" id="UP000783686">
    <property type="component" value="Unassembled WGS sequence"/>
</dbReference>
<dbReference type="PANTHER" id="PTHR23050">
    <property type="entry name" value="CALCIUM BINDING PROTEIN"/>
    <property type="match status" value="1"/>
</dbReference>
<dbReference type="InterPro" id="IPR002048">
    <property type="entry name" value="EF_hand_dom"/>
</dbReference>
<evidence type="ECO:0000256" key="3">
    <source>
        <dbReference type="ARBA" id="ARBA00022837"/>
    </source>
</evidence>
<keyword evidence="2" id="KW-0677">Repeat</keyword>
<dbReference type="SUPFAM" id="SSF47473">
    <property type="entry name" value="EF-hand"/>
    <property type="match status" value="1"/>
</dbReference>
<name>A0A811JX53_9BILA</name>
<evidence type="ECO:0000256" key="2">
    <source>
        <dbReference type="ARBA" id="ARBA00022737"/>
    </source>
</evidence>
<dbReference type="InterPro" id="IPR018247">
    <property type="entry name" value="EF_Hand_1_Ca_BS"/>
</dbReference>
<dbReference type="EMBL" id="CAJFCW020000001">
    <property type="protein sequence ID" value="CAG9086804.1"/>
    <property type="molecule type" value="Genomic_DNA"/>
</dbReference>
<comment type="caution">
    <text evidence="6">The sequence shown here is derived from an EMBL/GenBank/DDBJ whole genome shotgun (WGS) entry which is preliminary data.</text>
</comment>
<feature type="domain" description="EF-hand" evidence="5">
    <location>
        <begin position="110"/>
        <end position="145"/>
    </location>
</feature>
<dbReference type="InterPro" id="IPR011992">
    <property type="entry name" value="EF-hand-dom_pair"/>
</dbReference>
<evidence type="ECO:0000313" key="6">
    <source>
        <dbReference type="EMBL" id="CAD5207897.1"/>
    </source>
</evidence>
<dbReference type="Proteomes" id="UP000614601">
    <property type="component" value="Unassembled WGS sequence"/>
</dbReference>
<proteinExistence type="predicted"/>
<reference evidence="6" key="1">
    <citation type="submission" date="2020-09" db="EMBL/GenBank/DDBJ databases">
        <authorList>
            <person name="Kikuchi T."/>
        </authorList>
    </citation>
    <scope>NUCLEOTIDE SEQUENCE</scope>
    <source>
        <strain evidence="6">SH1</strain>
    </source>
</reference>
<keyword evidence="3" id="KW-0106">Calcium</keyword>
<feature type="domain" description="EF-hand" evidence="5">
    <location>
        <begin position="146"/>
        <end position="180"/>
    </location>
</feature>
<dbReference type="GO" id="GO:0005509">
    <property type="term" value="F:calcium ion binding"/>
    <property type="evidence" value="ECO:0007669"/>
    <property type="project" value="InterPro"/>
</dbReference>
<organism evidence="6 7">
    <name type="scientific">Bursaphelenchus okinawaensis</name>
    <dbReference type="NCBI Taxonomy" id="465554"/>
    <lineage>
        <taxon>Eukaryota</taxon>
        <taxon>Metazoa</taxon>
        <taxon>Ecdysozoa</taxon>
        <taxon>Nematoda</taxon>
        <taxon>Chromadorea</taxon>
        <taxon>Rhabditida</taxon>
        <taxon>Tylenchina</taxon>
        <taxon>Tylenchomorpha</taxon>
        <taxon>Aphelenchoidea</taxon>
        <taxon>Aphelenchoididae</taxon>
        <taxon>Bursaphelenchus</taxon>
    </lineage>
</organism>
<evidence type="ECO:0000313" key="7">
    <source>
        <dbReference type="Proteomes" id="UP000614601"/>
    </source>
</evidence>
<feature type="domain" description="EF-hand" evidence="5">
    <location>
        <begin position="71"/>
        <end position="106"/>
    </location>
</feature>
<dbReference type="InterPro" id="IPR050145">
    <property type="entry name" value="Centrin_CML-like"/>
</dbReference>
<gene>
    <name evidence="6" type="ORF">BOKJ2_LOCUS2427</name>
</gene>
<keyword evidence="7" id="KW-1185">Reference proteome</keyword>
<dbReference type="OrthoDB" id="424753at2759"/>
<evidence type="ECO:0000256" key="1">
    <source>
        <dbReference type="ARBA" id="ARBA00022723"/>
    </source>
</evidence>
<evidence type="ECO:0000259" key="5">
    <source>
        <dbReference type="PROSITE" id="PS50222"/>
    </source>
</evidence>
<protein>
    <recommendedName>
        <fullName evidence="5">EF-hand domain-containing protein</fullName>
    </recommendedName>
</protein>
<dbReference type="PROSITE" id="PS00018">
    <property type="entry name" value="EF_HAND_1"/>
    <property type="match status" value="3"/>
</dbReference>
<keyword evidence="1" id="KW-0479">Metal-binding</keyword>
<dbReference type="FunFam" id="1.10.238.10:FF:000336">
    <property type="entry name" value="HLH domain-containing protein"/>
    <property type="match status" value="2"/>
</dbReference>
<dbReference type="Pfam" id="PF13499">
    <property type="entry name" value="EF-hand_7"/>
    <property type="match status" value="2"/>
</dbReference>
<feature type="domain" description="EF-hand" evidence="5">
    <location>
        <begin position="35"/>
        <end position="70"/>
    </location>
</feature>
<dbReference type="AlphaFoldDB" id="A0A811JX53"/>
<sequence>MRRKARVPALATPQLGNGSISGDELPPQHDHTYDPEMDEYRQLFDMFDADGSGAIGNEELKEAILSLGQNISDHEIEALIKEVDEDGNGEIDFDEFCRCMRMSQKRSLASNEEFVKQCFSVFDQDGNGVITKNEFKYIAKEIGGFSDDLAEHIFQELDVSSNGHLSADQFAAIVEDYMLNDQGRLYDEKITGPQRV</sequence>
<evidence type="ECO:0000256" key="4">
    <source>
        <dbReference type="SAM" id="MobiDB-lite"/>
    </source>
</evidence>
<dbReference type="EMBL" id="CAJFDH010000001">
    <property type="protein sequence ID" value="CAD5207897.1"/>
    <property type="molecule type" value="Genomic_DNA"/>
</dbReference>
<dbReference type="CDD" id="cd00051">
    <property type="entry name" value="EFh"/>
    <property type="match status" value="1"/>
</dbReference>
<dbReference type="PROSITE" id="PS50222">
    <property type="entry name" value="EF_HAND_2"/>
    <property type="match status" value="4"/>
</dbReference>